<evidence type="ECO:0000256" key="1">
    <source>
        <dbReference type="SAM" id="MobiDB-lite"/>
    </source>
</evidence>
<dbReference type="EMBL" id="KZ999518">
    <property type="protein sequence ID" value="RKO84999.1"/>
    <property type="molecule type" value="Genomic_DNA"/>
</dbReference>
<dbReference type="AlphaFoldDB" id="A0A4P9VYX4"/>
<keyword evidence="3" id="KW-1185">Reference proteome</keyword>
<name>A0A4P9VYX4_9FUNG</name>
<dbReference type="Proteomes" id="UP000269721">
    <property type="component" value="Unassembled WGS sequence"/>
</dbReference>
<feature type="compositionally biased region" description="Low complexity" evidence="1">
    <location>
        <begin position="47"/>
        <end position="65"/>
    </location>
</feature>
<proteinExistence type="predicted"/>
<gene>
    <name evidence="2" type="ORF">BDK51DRAFT_32461</name>
</gene>
<evidence type="ECO:0000313" key="3">
    <source>
        <dbReference type="Proteomes" id="UP000269721"/>
    </source>
</evidence>
<reference evidence="3" key="1">
    <citation type="journal article" date="2018" name="Nat. Microbiol.">
        <title>Leveraging single-cell genomics to expand the fungal tree of life.</title>
        <authorList>
            <person name="Ahrendt S.R."/>
            <person name="Quandt C.A."/>
            <person name="Ciobanu D."/>
            <person name="Clum A."/>
            <person name="Salamov A."/>
            <person name="Andreopoulos B."/>
            <person name="Cheng J.F."/>
            <person name="Woyke T."/>
            <person name="Pelin A."/>
            <person name="Henrissat B."/>
            <person name="Reynolds N.K."/>
            <person name="Benny G.L."/>
            <person name="Smith M.E."/>
            <person name="James T.Y."/>
            <person name="Grigoriev I.V."/>
        </authorList>
    </citation>
    <scope>NUCLEOTIDE SEQUENCE [LARGE SCALE GENOMIC DNA]</scope>
</reference>
<sequence length="304" mass="30998">MYFVKENNRPAAEVFRLPVSTARVLNPTSPPTQSSGLDGPMTPDPITSAPSLPTSPTQAPASAAPRKGKKSHAFAAEKHKLVSGVDWLNDLVARVTEAGNTAVHVATVGADLAMKLLAETTVHEALLFGTLPAENSSGRAVLATHLFHGVPVPADRRTLALAAEKIAVLKESAEEATQAAVIAVQAATVAVKASEAVNAGAAEAEAAIGMGRLADASAIIYGRKEKAAWAEQAEAAVTAATGLAMNATFALGGASKVVTWASAAAVGPGSAADTALQKMFDADDAEDDAGETVLRGSNMAMGWR</sequence>
<organism evidence="2 3">
    <name type="scientific">Blyttiomyces helicus</name>
    <dbReference type="NCBI Taxonomy" id="388810"/>
    <lineage>
        <taxon>Eukaryota</taxon>
        <taxon>Fungi</taxon>
        <taxon>Fungi incertae sedis</taxon>
        <taxon>Chytridiomycota</taxon>
        <taxon>Chytridiomycota incertae sedis</taxon>
        <taxon>Chytridiomycetes</taxon>
        <taxon>Chytridiomycetes incertae sedis</taxon>
        <taxon>Blyttiomyces</taxon>
    </lineage>
</organism>
<protein>
    <submittedName>
        <fullName evidence="2">Uncharacterized protein</fullName>
    </submittedName>
</protein>
<feature type="region of interest" description="Disordered" evidence="1">
    <location>
        <begin position="23"/>
        <end position="72"/>
    </location>
</feature>
<accession>A0A4P9VYX4</accession>
<evidence type="ECO:0000313" key="2">
    <source>
        <dbReference type="EMBL" id="RKO84999.1"/>
    </source>
</evidence>